<reference evidence="6" key="1">
    <citation type="submission" date="2023-03" db="UniProtKB">
        <authorList>
            <consortium name="WormBaseParasite"/>
        </authorList>
    </citation>
    <scope>IDENTIFICATION</scope>
</reference>
<dbReference type="WBParaSite" id="ALUE_0000443301-mRNA-1">
    <property type="protein sequence ID" value="ALUE_0000443301-mRNA-1"/>
    <property type="gene ID" value="ALUE_0000443301"/>
</dbReference>
<dbReference type="PROSITE" id="PS50222">
    <property type="entry name" value="EF_HAND_2"/>
    <property type="match status" value="1"/>
</dbReference>
<dbReference type="PANTHER" id="PTHR14095">
    <property type="entry name" value="PHOSPHATASE 2A REGULATORY SUBUNIT-RELATED"/>
    <property type="match status" value="1"/>
</dbReference>
<protein>
    <submittedName>
        <fullName evidence="6">EF-hand domain-containing protein</fullName>
    </submittedName>
</protein>
<dbReference type="SUPFAM" id="SSF47473">
    <property type="entry name" value="EF-hand"/>
    <property type="match status" value="2"/>
</dbReference>
<dbReference type="Gene3D" id="1.10.238.10">
    <property type="entry name" value="EF-hand"/>
    <property type="match status" value="1"/>
</dbReference>
<evidence type="ECO:0000259" key="4">
    <source>
        <dbReference type="PROSITE" id="PS50222"/>
    </source>
</evidence>
<dbReference type="InterPro" id="IPR002048">
    <property type="entry name" value="EF_hand_dom"/>
</dbReference>
<keyword evidence="5" id="KW-1185">Reference proteome</keyword>
<dbReference type="PANTHER" id="PTHR14095:SF0">
    <property type="entry name" value="MIP22305P"/>
    <property type="match status" value="1"/>
</dbReference>
<evidence type="ECO:0000313" key="6">
    <source>
        <dbReference type="WBParaSite" id="ALUE_0000443301-mRNA-1"/>
    </source>
</evidence>
<keyword evidence="2" id="KW-0106">Calcium</keyword>
<dbReference type="InterPro" id="IPR018247">
    <property type="entry name" value="EF_Hand_1_Ca_BS"/>
</dbReference>
<sequence>MPGLLMARKASSQDLVRLIKRVLFSTISLPSTVQMHPTVNEQALERAREVFASNRNKIAYSQMKQLCQAVGLPLYWKRSIFNNCFIGDNSEPVFIVYPAFEGFWKRMCEVANDEATRFVFTLTNGKRSYLAFNDFTAILTDIVETHPLFGFLRAASADIRNAYVETVACRIFWELVRSYSGRITPDDLRHSQFLEMLHSLESACGVDSDFGYFSYEHFFVMYHCFTKISSGSDYVTREQLSNHAGGGLTKIVLSRIFAKELQQSAKPTDKTSVEGKLCYADYVYFLLAEVYKSHPAGAKYWFRVMDLDGDGRISKSEMREFYKEIRPNLLAVQAHPLHFDDLMDMVWDLVRPASSEFVTLTEIKKSRAVTFFFNIFINWSKYVSHSVPRCDERSVMETGLTDWDRFCREQHAMYRAIETSGDENSDEHHKQSEDEFDVQGPFFCTLRSIAEEDEGDRSELDVQTAVEDDGESFGEEQEHMLEQYAESLLDEDEELVLEEDEDETTKEGERQILKGIERRIFEADEERMKHKTHLRGT</sequence>
<feature type="region of interest" description="Disordered" evidence="3">
    <location>
        <begin position="452"/>
        <end position="476"/>
    </location>
</feature>
<name>A0A9J2P4X2_ASCLU</name>
<evidence type="ECO:0000256" key="1">
    <source>
        <dbReference type="ARBA" id="ARBA00022723"/>
    </source>
</evidence>
<proteinExistence type="predicted"/>
<accession>A0A9J2P4X2</accession>
<dbReference type="Pfam" id="PF17958">
    <property type="entry name" value="EF-hand_13"/>
    <property type="match status" value="1"/>
</dbReference>
<feature type="domain" description="EF-hand" evidence="4">
    <location>
        <begin position="293"/>
        <end position="328"/>
    </location>
</feature>
<dbReference type="InterPro" id="IPR041534">
    <property type="entry name" value="EF-hand_13"/>
</dbReference>
<evidence type="ECO:0000256" key="3">
    <source>
        <dbReference type="SAM" id="MobiDB-lite"/>
    </source>
</evidence>
<dbReference type="GO" id="GO:0005509">
    <property type="term" value="F:calcium ion binding"/>
    <property type="evidence" value="ECO:0007669"/>
    <property type="project" value="InterPro"/>
</dbReference>
<evidence type="ECO:0000256" key="2">
    <source>
        <dbReference type="ARBA" id="ARBA00022837"/>
    </source>
</evidence>
<dbReference type="Gene3D" id="1.10.238.220">
    <property type="match status" value="1"/>
</dbReference>
<dbReference type="PROSITE" id="PS00018">
    <property type="entry name" value="EF_HAND_1"/>
    <property type="match status" value="1"/>
</dbReference>
<dbReference type="AlphaFoldDB" id="A0A9J2P4X2"/>
<feature type="compositionally biased region" description="Acidic residues" evidence="3">
    <location>
        <begin position="466"/>
        <end position="475"/>
    </location>
</feature>
<dbReference type="InterPro" id="IPR011992">
    <property type="entry name" value="EF-hand-dom_pair"/>
</dbReference>
<keyword evidence="1" id="KW-0479">Metal-binding</keyword>
<dbReference type="GO" id="GO:0019888">
    <property type="term" value="F:protein phosphatase regulator activity"/>
    <property type="evidence" value="ECO:0007669"/>
    <property type="project" value="TreeGrafter"/>
</dbReference>
<evidence type="ECO:0000313" key="5">
    <source>
        <dbReference type="Proteomes" id="UP000036681"/>
    </source>
</evidence>
<organism evidence="5 6">
    <name type="scientific">Ascaris lumbricoides</name>
    <name type="common">Giant roundworm</name>
    <dbReference type="NCBI Taxonomy" id="6252"/>
    <lineage>
        <taxon>Eukaryota</taxon>
        <taxon>Metazoa</taxon>
        <taxon>Ecdysozoa</taxon>
        <taxon>Nematoda</taxon>
        <taxon>Chromadorea</taxon>
        <taxon>Rhabditida</taxon>
        <taxon>Spirurina</taxon>
        <taxon>Ascaridomorpha</taxon>
        <taxon>Ascaridoidea</taxon>
        <taxon>Ascarididae</taxon>
        <taxon>Ascaris</taxon>
    </lineage>
</organism>
<dbReference type="Gene3D" id="1.10.238.230">
    <property type="match status" value="1"/>
</dbReference>
<dbReference type="Proteomes" id="UP000036681">
    <property type="component" value="Unplaced"/>
</dbReference>
<dbReference type="Pfam" id="PF13202">
    <property type="entry name" value="EF-hand_5"/>
    <property type="match status" value="1"/>
</dbReference>
<dbReference type="GO" id="GO:0000159">
    <property type="term" value="C:protein phosphatase type 2A complex"/>
    <property type="evidence" value="ECO:0007669"/>
    <property type="project" value="TreeGrafter"/>
</dbReference>